<proteinExistence type="inferred from homology"/>
<comment type="caution">
    <text evidence="4">The sequence shown here is derived from an EMBL/GenBank/DDBJ whole genome shotgun (WGS) entry which is preliminary data.</text>
</comment>
<accession>A0A919RZN9</accession>
<dbReference type="PANTHER" id="PTHR43673">
    <property type="entry name" value="NAD(P)H NITROREDUCTASE YDGI-RELATED"/>
    <property type="match status" value="1"/>
</dbReference>
<sequence>MLELLKKRRSIRKFKDKEIEKEKITQLIQGALLSPSSRGKKPWEFIVITDKNILDKLSFSKQAGSTFLKNAPLGIVILGNPDVSDVWIEDTSIATTLIQLLAESIGLGSCWIQIRERNHNNNIKSEDYVRQILNIPENIRVESIVAVGYSDEMKTPYEEEDLKYDKVFLNSYKNQYNLKELK</sequence>
<dbReference type="RefSeq" id="WP_212903977.1">
    <property type="nucleotide sequence ID" value="NZ_BOPZ01000015.1"/>
</dbReference>
<dbReference type="EMBL" id="BOPZ01000015">
    <property type="protein sequence ID" value="GIM29271.1"/>
    <property type="molecule type" value="Genomic_DNA"/>
</dbReference>
<dbReference type="Gene3D" id="3.40.109.10">
    <property type="entry name" value="NADH Oxidase"/>
    <property type="match status" value="1"/>
</dbReference>
<dbReference type="Pfam" id="PF00881">
    <property type="entry name" value="Nitroreductase"/>
    <property type="match status" value="2"/>
</dbReference>
<dbReference type="InterPro" id="IPR000415">
    <property type="entry name" value="Nitroreductase-like"/>
</dbReference>
<dbReference type="SUPFAM" id="SSF55469">
    <property type="entry name" value="FMN-dependent nitroreductase-like"/>
    <property type="match status" value="1"/>
</dbReference>
<keyword evidence="2" id="KW-0560">Oxidoreductase</keyword>
<keyword evidence="5" id="KW-1185">Reference proteome</keyword>
<gene>
    <name evidence="4" type="ORF">CPJCM30710_19370</name>
</gene>
<feature type="domain" description="Nitroreductase" evidence="3">
    <location>
        <begin position="5"/>
        <end position="57"/>
    </location>
</feature>
<evidence type="ECO:0000259" key="3">
    <source>
        <dbReference type="Pfam" id="PF00881"/>
    </source>
</evidence>
<evidence type="ECO:0000256" key="1">
    <source>
        <dbReference type="ARBA" id="ARBA00007118"/>
    </source>
</evidence>
<protein>
    <submittedName>
        <fullName evidence="4">Nitroreductase</fullName>
    </submittedName>
</protein>
<name>A0A919RZN9_9CLOT</name>
<dbReference type="PANTHER" id="PTHR43673:SF10">
    <property type="entry name" value="NADH DEHYDROGENASE_NAD(P)H NITROREDUCTASE XCC3605-RELATED"/>
    <property type="match status" value="1"/>
</dbReference>
<feature type="domain" description="Nitroreductase" evidence="3">
    <location>
        <begin position="63"/>
        <end position="149"/>
    </location>
</feature>
<evidence type="ECO:0000256" key="2">
    <source>
        <dbReference type="ARBA" id="ARBA00023002"/>
    </source>
</evidence>
<evidence type="ECO:0000313" key="4">
    <source>
        <dbReference type="EMBL" id="GIM29271.1"/>
    </source>
</evidence>
<dbReference type="CDD" id="cd02151">
    <property type="entry name" value="nitroreductase"/>
    <property type="match status" value="1"/>
</dbReference>
<comment type="similarity">
    <text evidence="1">Belongs to the nitroreductase family.</text>
</comment>
<evidence type="ECO:0000313" key="5">
    <source>
        <dbReference type="Proteomes" id="UP000679179"/>
    </source>
</evidence>
<dbReference type="InterPro" id="IPR029479">
    <property type="entry name" value="Nitroreductase"/>
</dbReference>
<dbReference type="GO" id="GO:0016491">
    <property type="term" value="F:oxidoreductase activity"/>
    <property type="evidence" value="ECO:0007669"/>
    <property type="project" value="UniProtKB-KW"/>
</dbReference>
<dbReference type="Proteomes" id="UP000679179">
    <property type="component" value="Unassembled WGS sequence"/>
</dbReference>
<dbReference type="AlphaFoldDB" id="A0A919RZN9"/>
<reference evidence="4" key="1">
    <citation type="submission" date="2021-03" db="EMBL/GenBank/DDBJ databases">
        <title>Taxonomic study of Clostridium polyendosporum from meadow-gley soil under rice.</title>
        <authorList>
            <person name="Kobayashi H."/>
            <person name="Tanizawa Y."/>
            <person name="Yagura M."/>
        </authorList>
    </citation>
    <scope>NUCLEOTIDE SEQUENCE</scope>
    <source>
        <strain evidence="4">JCM 30710</strain>
    </source>
</reference>
<organism evidence="4 5">
    <name type="scientific">Clostridium polyendosporum</name>
    <dbReference type="NCBI Taxonomy" id="69208"/>
    <lineage>
        <taxon>Bacteria</taxon>
        <taxon>Bacillati</taxon>
        <taxon>Bacillota</taxon>
        <taxon>Clostridia</taxon>
        <taxon>Eubacteriales</taxon>
        <taxon>Clostridiaceae</taxon>
        <taxon>Clostridium</taxon>
    </lineage>
</organism>